<dbReference type="SUPFAM" id="SSF55073">
    <property type="entry name" value="Nucleotide cyclase"/>
    <property type="match status" value="1"/>
</dbReference>
<dbReference type="Pfam" id="PF00211">
    <property type="entry name" value="Guanylate_cyc"/>
    <property type="match status" value="1"/>
</dbReference>
<dbReference type="Pfam" id="PF05226">
    <property type="entry name" value="CHASE2"/>
    <property type="match status" value="1"/>
</dbReference>
<dbReference type="SMART" id="SM01080">
    <property type="entry name" value="CHASE2"/>
    <property type="match status" value="1"/>
</dbReference>
<proteinExistence type="predicted"/>
<evidence type="ECO:0000256" key="1">
    <source>
        <dbReference type="SAM" id="Phobius"/>
    </source>
</evidence>
<feature type="transmembrane region" description="Helical" evidence="1">
    <location>
        <begin position="310"/>
        <end position="333"/>
    </location>
</feature>
<dbReference type="InterPro" id="IPR007890">
    <property type="entry name" value="CHASE2"/>
</dbReference>
<dbReference type="EMBL" id="FXTT01000002">
    <property type="protein sequence ID" value="SMP15891.1"/>
    <property type="molecule type" value="Genomic_DNA"/>
</dbReference>
<gene>
    <name evidence="3" type="ORF">SAMN06265374_1632</name>
</gene>
<protein>
    <submittedName>
        <fullName evidence="3">Adenylate cyclase</fullName>
    </submittedName>
</protein>
<dbReference type="RefSeq" id="WP_208997290.1">
    <property type="nucleotide sequence ID" value="NZ_BAAAEA010000003.1"/>
</dbReference>
<dbReference type="PANTHER" id="PTHR43081">
    <property type="entry name" value="ADENYLATE CYCLASE, TERMINAL-DIFFERENTIATION SPECIFIC-RELATED"/>
    <property type="match status" value="1"/>
</dbReference>
<evidence type="ECO:0000313" key="4">
    <source>
        <dbReference type="Proteomes" id="UP001157914"/>
    </source>
</evidence>
<evidence type="ECO:0000259" key="2">
    <source>
        <dbReference type="PROSITE" id="PS50125"/>
    </source>
</evidence>
<dbReference type="InterPro" id="IPR001054">
    <property type="entry name" value="A/G_cyclase"/>
</dbReference>
<dbReference type="PANTHER" id="PTHR43081:SF1">
    <property type="entry name" value="ADENYLATE CYCLASE, TERMINAL-DIFFERENTIATION SPECIFIC"/>
    <property type="match status" value="1"/>
</dbReference>
<dbReference type="SMART" id="SM00044">
    <property type="entry name" value="CYCc"/>
    <property type="match status" value="1"/>
</dbReference>
<dbReference type="Proteomes" id="UP001157914">
    <property type="component" value="Unassembled WGS sequence"/>
</dbReference>
<dbReference type="InterPro" id="IPR050697">
    <property type="entry name" value="Adenylyl/Guanylyl_Cyclase_3/4"/>
</dbReference>
<feature type="transmembrane region" description="Helical" evidence="1">
    <location>
        <begin position="364"/>
        <end position="382"/>
    </location>
</feature>
<dbReference type="InterPro" id="IPR029787">
    <property type="entry name" value="Nucleotide_cyclase"/>
</dbReference>
<accession>A0ABY1NQS0</accession>
<keyword evidence="1" id="KW-1133">Transmembrane helix</keyword>
<dbReference type="Gene3D" id="3.30.70.1230">
    <property type="entry name" value="Nucleotide cyclase"/>
    <property type="match status" value="1"/>
</dbReference>
<dbReference type="PROSITE" id="PS50125">
    <property type="entry name" value="GUANYLATE_CYCLASE_2"/>
    <property type="match status" value="1"/>
</dbReference>
<evidence type="ECO:0000313" key="3">
    <source>
        <dbReference type="EMBL" id="SMP15891.1"/>
    </source>
</evidence>
<name>A0ABY1NQS0_9HYPH</name>
<sequence length="627" mass="66429">MILIAVTAMAAGTVLGLYSQRAIWEGWVSDRLLQLRAAFSAPDEAVREPVAVVGLDRVSLASDRLASVPRVFMTPVMAEAGQAVLDAGALAVGYDFVFAFSADAFADPVTAEQPLRGFDRPFLGFLYKNRGKIVVAKTSTGVPHRAISAAAGVEGVRLAEVTPDGDGVVRWHTPGSPLAQSPKFIDALLHAAGGNAEDRYIAVPERRLATSVPYLSLIDVLSLAETEEGRESLKEFAAGRVILFGSTLPNEDEHLYSGRFLPSMGLEDAETGDSGRPPLRYATAGVFILADLIGAPLSDRTAVDPPAASLYLAAAVFAVAGALAGLALALIILPLAAIGLAAAGLAITLVGLEAGYFVPPGVAPVAAVSALGLAVLGKVGILQRRERSLVRLFGHYLAPDVIKQMATSEQLPELGGETRPVIVAFIDIVGFTKMSERLPDHEVVRVVNTCFDAIGEVITKHEGYIDKYIGDAIMAVWNAPNKVAHPERAAVEAARDIIHLLDELKRITGQSGLDLRIALNGGPVLVGDIGGIHRRSFTVMGTTVNTASRIESVAKDHSVRLAFSAPVADPLGKDYPLVRLWSGQLRGLTTETVVYTLDDAAMFMEGAPARPERTEAETSPRVVQIPR</sequence>
<keyword evidence="4" id="KW-1185">Reference proteome</keyword>
<keyword evidence="1" id="KW-0472">Membrane</keyword>
<dbReference type="CDD" id="cd07302">
    <property type="entry name" value="CHD"/>
    <property type="match status" value="1"/>
</dbReference>
<feature type="domain" description="Guanylate cyclase" evidence="2">
    <location>
        <begin position="422"/>
        <end position="551"/>
    </location>
</feature>
<organism evidence="3 4">
    <name type="scientific">Roseibium denhamense</name>
    <dbReference type="NCBI Taxonomy" id="76305"/>
    <lineage>
        <taxon>Bacteria</taxon>
        <taxon>Pseudomonadati</taxon>
        <taxon>Pseudomonadota</taxon>
        <taxon>Alphaproteobacteria</taxon>
        <taxon>Hyphomicrobiales</taxon>
        <taxon>Stappiaceae</taxon>
        <taxon>Roseibium</taxon>
    </lineage>
</organism>
<reference evidence="3 4" key="1">
    <citation type="submission" date="2017-05" db="EMBL/GenBank/DDBJ databases">
        <authorList>
            <person name="Varghese N."/>
            <person name="Submissions S."/>
        </authorList>
    </citation>
    <scope>NUCLEOTIDE SEQUENCE [LARGE SCALE GENOMIC DNA]</scope>
    <source>
        <strain evidence="3 4">DSM 15949</strain>
    </source>
</reference>
<comment type="caution">
    <text evidence="3">The sequence shown here is derived from an EMBL/GenBank/DDBJ whole genome shotgun (WGS) entry which is preliminary data.</text>
</comment>
<keyword evidence="1" id="KW-0812">Transmembrane</keyword>